<evidence type="ECO:0000313" key="4">
    <source>
        <dbReference type="EMBL" id="KRG42674.1"/>
    </source>
</evidence>
<name>A0A0R0AKJ6_9GAMM</name>
<dbReference type="PANTHER" id="PTHR23150:SF35">
    <property type="entry name" value="BLL6746 PROTEIN"/>
    <property type="match status" value="1"/>
</dbReference>
<comment type="caution">
    <text evidence="4">The sequence shown here is derived from an EMBL/GenBank/DDBJ whole genome shotgun (WGS) entry which is preliminary data.</text>
</comment>
<dbReference type="PANTHER" id="PTHR23150">
    <property type="entry name" value="SULFATASE MODIFYING FACTOR 1, 2"/>
    <property type="match status" value="1"/>
</dbReference>
<sequence length="632" mass="67429">MGGSLRTTGQLICMALLAAVTCGACTPQAPGTAARNQERGVTSAPAPPAEAGPALPTQAEPERATVEATPLPVWMPSVPELTPEMVDKARRQADAALAQGHLYDSAEAAVPLYLAVLAVKPRDARARRGLDKARQLLRSQAMELMARPDDQRQALAEAAERVSVAIALAPEGKAEQALQAQIQQARRVLALNRAGEAALRRDQLGEAGGGALGSFRAALALAPEDSRALQGIAAVQSGLIRRAELAATRADFDAAAAWLDKAGKVRGGPTLVDAQARIEAMRAAQLAALRDGGLRDLSSPQGLKAAREKLEQALRIAPPGDPTVAILRQRIDLVAHYGSFRPGQVFSDALQGGGRGPQMIVVPHGGFQMGAGDAEPGASDAERPQHYVRFDRGFALSITEVTVAEFGRFVEAAKARPRATRRGHSVVYDERSGNFVRRSGVDWRSDYNGAPAKPGNPVMHVSVRDAEAYAAWLSEQTGRYYRLPSEAEFEYALRAGTSGRYPWGNAGVPPPLSGNFTGSEDVSPSGRHWNNAFVGYGDGFWGAAPTASFQPNGWGLHDMAGNLSEWVADCWHASYRRAPADGAAWYNPGCRQRVIRGGNWANAPEQTRAAWRQSQDSDVTSARIGFRLVRGI</sequence>
<dbReference type="InterPro" id="IPR005532">
    <property type="entry name" value="SUMF_dom"/>
</dbReference>
<keyword evidence="4" id="KW-0808">Transferase</keyword>
<reference evidence="4 5" key="1">
    <citation type="submission" date="2015-10" db="EMBL/GenBank/DDBJ databases">
        <title>Genome sequencing and analysis of members of genus Stenotrophomonas.</title>
        <authorList>
            <person name="Patil P.P."/>
            <person name="Midha S."/>
            <person name="Patil P.B."/>
        </authorList>
    </citation>
    <scope>NUCLEOTIDE SEQUENCE [LARGE SCALE GENOMIC DNA]</scope>
    <source>
        <strain evidence="4 5">JCM 9942</strain>
    </source>
</reference>
<feature type="chain" id="PRO_5006390904" evidence="2">
    <location>
        <begin position="25"/>
        <end position="632"/>
    </location>
</feature>
<dbReference type="Proteomes" id="UP000050836">
    <property type="component" value="Unassembled WGS sequence"/>
</dbReference>
<keyword evidence="2" id="KW-0732">Signal</keyword>
<gene>
    <name evidence="4" type="ORF">ARC78_08230</name>
</gene>
<dbReference type="SUPFAM" id="SSF56436">
    <property type="entry name" value="C-type lectin-like"/>
    <property type="match status" value="1"/>
</dbReference>
<proteinExistence type="predicted"/>
<feature type="signal peptide" evidence="2">
    <location>
        <begin position="1"/>
        <end position="24"/>
    </location>
</feature>
<evidence type="ECO:0000256" key="1">
    <source>
        <dbReference type="SAM" id="MobiDB-lite"/>
    </source>
</evidence>
<evidence type="ECO:0000313" key="5">
    <source>
        <dbReference type="Proteomes" id="UP000050836"/>
    </source>
</evidence>
<dbReference type="InterPro" id="IPR042095">
    <property type="entry name" value="SUMF_sf"/>
</dbReference>
<dbReference type="GO" id="GO:0120147">
    <property type="term" value="F:formylglycine-generating oxidase activity"/>
    <property type="evidence" value="ECO:0007669"/>
    <property type="project" value="TreeGrafter"/>
</dbReference>
<evidence type="ECO:0000259" key="3">
    <source>
        <dbReference type="Pfam" id="PF03781"/>
    </source>
</evidence>
<keyword evidence="4" id="KW-0418">Kinase</keyword>
<evidence type="ECO:0000256" key="2">
    <source>
        <dbReference type="SAM" id="SignalP"/>
    </source>
</evidence>
<dbReference type="Pfam" id="PF03781">
    <property type="entry name" value="FGE-sulfatase"/>
    <property type="match status" value="1"/>
</dbReference>
<dbReference type="Gene3D" id="3.90.1580.10">
    <property type="entry name" value="paralog of FGE (formylglycine-generating enzyme)"/>
    <property type="match status" value="1"/>
</dbReference>
<dbReference type="GO" id="GO:0016301">
    <property type="term" value="F:kinase activity"/>
    <property type="evidence" value="ECO:0007669"/>
    <property type="project" value="UniProtKB-KW"/>
</dbReference>
<dbReference type="InterPro" id="IPR051043">
    <property type="entry name" value="Sulfatase_Mod_Factor_Kinase"/>
</dbReference>
<protein>
    <submittedName>
        <fullName evidence="4">Serine/threonine kinase</fullName>
    </submittedName>
</protein>
<feature type="region of interest" description="Disordered" evidence="1">
    <location>
        <begin position="29"/>
        <end position="69"/>
    </location>
</feature>
<accession>A0A0R0AKJ6</accession>
<dbReference type="InterPro" id="IPR016187">
    <property type="entry name" value="CTDL_fold"/>
</dbReference>
<feature type="domain" description="Sulfatase-modifying factor enzyme-like" evidence="3">
    <location>
        <begin position="356"/>
        <end position="630"/>
    </location>
</feature>
<organism evidence="4 5">
    <name type="scientific">Stenotrophomonas pictorum JCM 9942</name>
    <dbReference type="NCBI Taxonomy" id="1236960"/>
    <lineage>
        <taxon>Bacteria</taxon>
        <taxon>Pseudomonadati</taxon>
        <taxon>Pseudomonadota</taxon>
        <taxon>Gammaproteobacteria</taxon>
        <taxon>Lysobacterales</taxon>
        <taxon>Lysobacteraceae</taxon>
        <taxon>Stenotrophomonas</taxon>
    </lineage>
</organism>
<dbReference type="AlphaFoldDB" id="A0A0R0AKJ6"/>
<dbReference type="EMBL" id="LLXS01000017">
    <property type="protein sequence ID" value="KRG42674.1"/>
    <property type="molecule type" value="Genomic_DNA"/>
</dbReference>
<keyword evidence="5" id="KW-1185">Reference proteome</keyword>